<evidence type="ECO:0000256" key="7">
    <source>
        <dbReference type="ARBA" id="ARBA00023065"/>
    </source>
</evidence>
<keyword evidence="12" id="KW-1185">Reference proteome</keyword>
<feature type="transmembrane region" description="Helical" evidence="10">
    <location>
        <begin position="95"/>
        <end position="114"/>
    </location>
</feature>
<dbReference type="PATRIC" id="fig|267850.7.peg.2960"/>
<evidence type="ECO:0000256" key="3">
    <source>
        <dbReference type="ARBA" id="ARBA00022449"/>
    </source>
</evidence>
<feature type="transmembrane region" description="Helical" evidence="10">
    <location>
        <begin position="134"/>
        <end position="154"/>
    </location>
</feature>
<evidence type="ECO:0000256" key="2">
    <source>
        <dbReference type="ARBA" id="ARBA00022448"/>
    </source>
</evidence>
<feature type="transmembrane region" description="Helical" evidence="10">
    <location>
        <begin position="426"/>
        <end position="445"/>
    </location>
</feature>
<keyword evidence="2" id="KW-0813">Transport</keyword>
<organism evidence="11 12">
    <name type="scientific">Nitrincola lacisaponensis</name>
    <dbReference type="NCBI Taxonomy" id="267850"/>
    <lineage>
        <taxon>Bacteria</taxon>
        <taxon>Pseudomonadati</taxon>
        <taxon>Pseudomonadota</taxon>
        <taxon>Gammaproteobacteria</taxon>
        <taxon>Oceanospirillales</taxon>
        <taxon>Oceanospirillaceae</taxon>
        <taxon>Nitrincola</taxon>
    </lineage>
</organism>
<keyword evidence="4" id="KW-1003">Cell membrane</keyword>
<dbReference type="InterPro" id="IPR002528">
    <property type="entry name" value="MATE_fam"/>
</dbReference>
<dbReference type="EMBL" id="JMSZ01000042">
    <property type="protein sequence ID" value="KDE38554.1"/>
    <property type="molecule type" value="Genomic_DNA"/>
</dbReference>
<dbReference type="GO" id="GO:0042910">
    <property type="term" value="F:xenobiotic transmembrane transporter activity"/>
    <property type="evidence" value="ECO:0007669"/>
    <property type="project" value="InterPro"/>
</dbReference>
<feature type="transmembrane region" description="Helical" evidence="10">
    <location>
        <begin position="325"/>
        <end position="348"/>
    </location>
</feature>
<evidence type="ECO:0000256" key="6">
    <source>
        <dbReference type="ARBA" id="ARBA00022989"/>
    </source>
</evidence>
<protein>
    <recommendedName>
        <fullName evidence="9">Multidrug-efflux transporter</fullName>
    </recommendedName>
</protein>
<dbReference type="CDD" id="cd13131">
    <property type="entry name" value="MATE_NorM_like"/>
    <property type="match status" value="1"/>
</dbReference>
<accession>A0A063XYH9</accession>
<evidence type="ECO:0000313" key="11">
    <source>
        <dbReference type="EMBL" id="KDE38554.1"/>
    </source>
</evidence>
<keyword evidence="8 10" id="KW-0472">Membrane</keyword>
<dbReference type="Proteomes" id="UP000027318">
    <property type="component" value="Unassembled WGS sequence"/>
</dbReference>
<name>A0A063XYH9_9GAMM</name>
<dbReference type="STRING" id="267850.ADINL_3009"/>
<feature type="transmembrane region" description="Helical" evidence="10">
    <location>
        <begin position="283"/>
        <end position="304"/>
    </location>
</feature>
<feature type="transmembrane region" description="Helical" evidence="10">
    <location>
        <begin position="245"/>
        <end position="271"/>
    </location>
</feature>
<evidence type="ECO:0000256" key="4">
    <source>
        <dbReference type="ARBA" id="ARBA00022475"/>
    </source>
</evidence>
<feature type="transmembrane region" description="Helical" evidence="10">
    <location>
        <begin position="392"/>
        <end position="414"/>
    </location>
</feature>
<keyword evidence="3" id="KW-0050">Antiport</keyword>
<dbReference type="Pfam" id="PF01554">
    <property type="entry name" value="MatE"/>
    <property type="match status" value="2"/>
</dbReference>
<evidence type="ECO:0000256" key="1">
    <source>
        <dbReference type="ARBA" id="ARBA00004429"/>
    </source>
</evidence>
<keyword evidence="6 10" id="KW-1133">Transmembrane helix</keyword>
<evidence type="ECO:0000256" key="9">
    <source>
        <dbReference type="ARBA" id="ARBA00031636"/>
    </source>
</evidence>
<evidence type="ECO:0000256" key="10">
    <source>
        <dbReference type="SAM" id="Phobius"/>
    </source>
</evidence>
<gene>
    <name evidence="11" type="ORF">ADINL_3009</name>
</gene>
<dbReference type="GO" id="GO:0005886">
    <property type="term" value="C:plasma membrane"/>
    <property type="evidence" value="ECO:0007669"/>
    <property type="project" value="UniProtKB-SubCell"/>
</dbReference>
<evidence type="ECO:0000256" key="5">
    <source>
        <dbReference type="ARBA" id="ARBA00022692"/>
    </source>
</evidence>
<dbReference type="InterPro" id="IPR050222">
    <property type="entry name" value="MATE_MdtK"/>
</dbReference>
<dbReference type="AlphaFoldDB" id="A0A063XYH9"/>
<dbReference type="PANTHER" id="PTHR43298">
    <property type="entry name" value="MULTIDRUG RESISTANCE PROTEIN NORM-RELATED"/>
    <property type="match status" value="1"/>
</dbReference>
<feature type="transmembrane region" description="Helical" evidence="10">
    <location>
        <begin position="360"/>
        <end position="385"/>
    </location>
</feature>
<feature type="transmembrane region" description="Helical" evidence="10">
    <location>
        <begin position="166"/>
        <end position="188"/>
    </location>
</feature>
<comment type="caution">
    <text evidence="11">The sequence shown here is derived from an EMBL/GenBank/DDBJ whole genome shotgun (WGS) entry which is preliminary data.</text>
</comment>
<dbReference type="GO" id="GO:0006811">
    <property type="term" value="P:monoatomic ion transport"/>
    <property type="evidence" value="ECO:0007669"/>
    <property type="project" value="UniProtKB-KW"/>
</dbReference>
<dbReference type="OrthoDB" id="9780160at2"/>
<proteinExistence type="predicted"/>
<dbReference type="GO" id="GO:0015297">
    <property type="term" value="F:antiporter activity"/>
    <property type="evidence" value="ECO:0007669"/>
    <property type="project" value="UniProtKB-KW"/>
</dbReference>
<keyword evidence="5 10" id="KW-0812">Transmembrane</keyword>
<dbReference type="InterPro" id="IPR048279">
    <property type="entry name" value="MdtK-like"/>
</dbReference>
<reference evidence="11 12" key="1">
    <citation type="journal article" date="2005" name="Int. J. Syst. Evol. Microbiol.">
        <title>Nitrincola lacisaponensis gen. nov., sp. nov., a novel alkaliphilic bacterium isolated from an alkaline, saline lake.</title>
        <authorList>
            <person name="Dimitriu P.A."/>
            <person name="Shukla S.K."/>
            <person name="Conradt J."/>
            <person name="Marquez M.C."/>
            <person name="Ventosa A."/>
            <person name="Maglia A."/>
            <person name="Peyton B.M."/>
            <person name="Pinkart H.C."/>
            <person name="Mormile M.R."/>
        </authorList>
    </citation>
    <scope>NUCLEOTIDE SEQUENCE [LARGE SCALE GENOMIC DNA]</scope>
    <source>
        <strain evidence="11 12">4CA</strain>
    </source>
</reference>
<sequence>MRKTLPACLTGKGAEIRQLMLLAWPIMIAQMAQNSMGFVDTLMSGRAGSEDLAAIALGTSLWIPVYLAFSGILMAVTPTIAHLVGGRKDTETPGIFQQGVWLGLLLGLLAFWLLRNTDPLLSRLSLEASLQDKTQRYLAAIAWGFPALMLYQTIRGFSEGFGKTRAIMKIALLALLCNIPLNYIFIFGKLGLPAMGGVGCGWASAIVMWIMLSVGILYTRFSTQFAPLPLWRPWHRPQVTSLLQLLRLGIPIGIALLIEASMFSVIALLLAPFGEVTLAAHQITISYTGMVFMIPLSIAMALTIRVGQLQGAGHPHQARTAAMTGIGFTLLIALVTTLLTILLAPQIARLYIDDAEIGRLAILLLMIAALFQFSDALQVSAAGALRGYKDTFIPLLLVFFAFWLVGLPAGYLLGLTDLLRPAMGAAGFWYGLVIGLSVGAVILMIRLNRVSRNAQIPPTAAPDPSA</sequence>
<evidence type="ECO:0000256" key="8">
    <source>
        <dbReference type="ARBA" id="ARBA00023136"/>
    </source>
</evidence>
<comment type="subcellular location">
    <subcellularLocation>
        <location evidence="1">Cell inner membrane</location>
        <topology evidence="1">Multi-pass membrane protein</topology>
    </subcellularLocation>
</comment>
<feature type="transmembrane region" description="Helical" evidence="10">
    <location>
        <begin position="194"/>
        <end position="218"/>
    </location>
</feature>
<keyword evidence="7" id="KW-0406">Ion transport</keyword>
<dbReference type="NCBIfam" id="TIGR00797">
    <property type="entry name" value="matE"/>
    <property type="match status" value="1"/>
</dbReference>
<dbReference type="RefSeq" id="WP_051632872.1">
    <property type="nucleotide sequence ID" value="NZ_JMSZ01000042.1"/>
</dbReference>
<dbReference type="PIRSF" id="PIRSF006603">
    <property type="entry name" value="DinF"/>
    <property type="match status" value="1"/>
</dbReference>
<feature type="transmembrane region" description="Helical" evidence="10">
    <location>
        <begin position="59"/>
        <end position="83"/>
    </location>
</feature>
<dbReference type="PANTHER" id="PTHR43298:SF2">
    <property type="entry name" value="FMN_FAD EXPORTER YEEO-RELATED"/>
    <property type="match status" value="1"/>
</dbReference>
<evidence type="ECO:0000313" key="12">
    <source>
        <dbReference type="Proteomes" id="UP000027318"/>
    </source>
</evidence>